<gene>
    <name evidence="1" type="ORF">A3D49_01405</name>
</gene>
<evidence type="ECO:0000313" key="1">
    <source>
        <dbReference type="EMBL" id="OHA96515.1"/>
    </source>
</evidence>
<reference evidence="1 2" key="1">
    <citation type="journal article" date="2016" name="Nat. Commun.">
        <title>Thousands of microbial genomes shed light on interconnected biogeochemical processes in an aquifer system.</title>
        <authorList>
            <person name="Anantharaman K."/>
            <person name="Brown C.T."/>
            <person name="Hug L.A."/>
            <person name="Sharon I."/>
            <person name="Castelle C.J."/>
            <person name="Probst A.J."/>
            <person name="Thomas B.C."/>
            <person name="Singh A."/>
            <person name="Wilkins M.J."/>
            <person name="Karaoz U."/>
            <person name="Brodie E.L."/>
            <person name="Williams K.H."/>
            <person name="Hubbard S.S."/>
            <person name="Banfield J.F."/>
        </authorList>
    </citation>
    <scope>NUCLEOTIDE SEQUENCE [LARGE SCALE GENOMIC DNA]</scope>
</reference>
<dbReference type="AlphaFoldDB" id="A0A1G2TGT7"/>
<evidence type="ECO:0000313" key="2">
    <source>
        <dbReference type="Proteomes" id="UP000177279"/>
    </source>
</evidence>
<organism evidence="1 2">
    <name type="scientific">Candidatus Zambryskibacteria bacterium RIFCSPHIGHO2_02_FULL_43_37</name>
    <dbReference type="NCBI Taxonomy" id="1802749"/>
    <lineage>
        <taxon>Bacteria</taxon>
        <taxon>Candidatus Zambryskiibacteriota</taxon>
    </lineage>
</organism>
<name>A0A1G2TGT7_9BACT</name>
<proteinExistence type="predicted"/>
<dbReference type="EMBL" id="MHVS01000005">
    <property type="protein sequence ID" value="OHA96515.1"/>
    <property type="molecule type" value="Genomic_DNA"/>
</dbReference>
<sequence>MRQEIIENLRSALQKPIEKERVVYIMVELRRLVDKMEEENGSSLPEWDRVKHWCNWAVHTNLTNKEFARGTLEEMEKFIIEHPEDKFHHSDFNHQFFSLGDLRGNLYNMLEQFGLPSDITNIPPWLMFAKYLVEHLKDCPLKKSTGLIREFRFIKKNHIPEAEKYSVDYEVCFEDSGKNFTGSVLRFEREKK</sequence>
<protein>
    <submittedName>
        <fullName evidence="1">Uncharacterized protein</fullName>
    </submittedName>
</protein>
<accession>A0A1G2TGT7</accession>
<comment type="caution">
    <text evidence="1">The sequence shown here is derived from an EMBL/GenBank/DDBJ whole genome shotgun (WGS) entry which is preliminary data.</text>
</comment>
<dbReference type="Proteomes" id="UP000177279">
    <property type="component" value="Unassembled WGS sequence"/>
</dbReference>